<dbReference type="RefSeq" id="WP_089229439.1">
    <property type="nucleotide sequence ID" value="NZ_FZOF01000060.1"/>
</dbReference>
<dbReference type="InterPro" id="IPR052036">
    <property type="entry name" value="Hydrolase/PRTase-associated"/>
</dbReference>
<dbReference type="Gene3D" id="3.30.1870.10">
    <property type="entry name" value="EreA-like, domain 2"/>
    <property type="match status" value="1"/>
</dbReference>
<dbReference type="Gene3D" id="1.20.1440.30">
    <property type="entry name" value="Biosynthetic Protein domain"/>
    <property type="match status" value="1"/>
</dbReference>
<evidence type="ECO:0000256" key="1">
    <source>
        <dbReference type="SAM" id="MobiDB-lite"/>
    </source>
</evidence>
<keyword evidence="3" id="KW-1185">Reference proteome</keyword>
<gene>
    <name evidence="2" type="ORF">SAMN05216252_1609</name>
</gene>
<dbReference type="AlphaFoldDB" id="A0A239NYZ7"/>
<evidence type="ECO:0000313" key="3">
    <source>
        <dbReference type="Proteomes" id="UP000198280"/>
    </source>
</evidence>
<name>A0A239NYZ7_9ACTN</name>
<organism evidence="2 3">
    <name type="scientific">Actinacidiphila glaucinigra</name>
    <dbReference type="NCBI Taxonomy" id="235986"/>
    <lineage>
        <taxon>Bacteria</taxon>
        <taxon>Bacillati</taxon>
        <taxon>Actinomycetota</taxon>
        <taxon>Actinomycetes</taxon>
        <taxon>Kitasatosporales</taxon>
        <taxon>Streptomycetaceae</taxon>
        <taxon>Actinacidiphila</taxon>
    </lineage>
</organism>
<feature type="compositionally biased region" description="Pro residues" evidence="1">
    <location>
        <begin position="320"/>
        <end position="342"/>
    </location>
</feature>
<dbReference type="GO" id="GO:0046677">
    <property type="term" value="P:response to antibiotic"/>
    <property type="evidence" value="ECO:0007669"/>
    <property type="project" value="InterPro"/>
</dbReference>
<evidence type="ECO:0000313" key="2">
    <source>
        <dbReference type="EMBL" id="SNT60066.1"/>
    </source>
</evidence>
<reference evidence="2 3" key="1">
    <citation type="submission" date="2017-06" db="EMBL/GenBank/DDBJ databases">
        <authorList>
            <person name="Kim H.J."/>
            <person name="Triplett B.A."/>
        </authorList>
    </citation>
    <scope>NUCLEOTIDE SEQUENCE [LARGE SCALE GENOMIC DNA]</scope>
    <source>
        <strain evidence="2 3">CGMCC 4.1858</strain>
    </source>
</reference>
<dbReference type="OrthoDB" id="9810066at2"/>
<protein>
    <submittedName>
        <fullName evidence="2">Erythromycin esterase</fullName>
    </submittedName>
</protein>
<dbReference type="Proteomes" id="UP000198280">
    <property type="component" value="Unassembled WGS sequence"/>
</dbReference>
<dbReference type="EMBL" id="FZOF01000060">
    <property type="protein sequence ID" value="SNT60066.1"/>
    <property type="molecule type" value="Genomic_DNA"/>
</dbReference>
<dbReference type="CDD" id="cd14728">
    <property type="entry name" value="Ere-like"/>
    <property type="match status" value="1"/>
</dbReference>
<dbReference type="Pfam" id="PF05139">
    <property type="entry name" value="Erythro_esteras"/>
    <property type="match status" value="1"/>
</dbReference>
<dbReference type="PANTHER" id="PTHR31299">
    <property type="entry name" value="ESTERASE, PUTATIVE (AFU_ORTHOLOGUE AFUA_1G05850)-RELATED"/>
    <property type="match status" value="1"/>
</dbReference>
<accession>A0A239NYZ7</accession>
<proteinExistence type="predicted"/>
<dbReference type="SUPFAM" id="SSF159501">
    <property type="entry name" value="EreA/ChaN-like"/>
    <property type="match status" value="1"/>
</dbReference>
<sequence>MRDRHAYDPRSHDPELTAWLARGALPLDGLDAGAPTGDLRPLARVLRGVRVVGLGEATHGTGEFFRLKHRLLEFLVTELGFSVLAMEASASAGPAVDACVRQGAGDPAAALTGLGFWIWRTHEVLSAVEWLRVHNATRPEHDRVRFVGIDPQQCGDSLRLLDAFLRETAPDRVAWLHTALGPLATAAPGSAPDPRQRLVRDAETLVDLVRGRAPGAAGPLHHARILVRAADLVTRPRRHTDPERTVFAARDRHMADAVDDALRDPAARVVVWAHNAHIAKGRHEGGPAPLGRHLHARYGDAYYALALLFGRGGFRARRLPPGPWRPSRPRPPAENRIGPPPPGSLEALLAAAHPGDHLVDLRAAAEAGPVVRRRLAEPRPARSIGAQVPRRMRSLTPVTVVPSEDYDGLAYVATSACSRPLPPPA</sequence>
<dbReference type="Gene3D" id="3.40.1660.10">
    <property type="entry name" value="EreA-like (biosynthetic domain)"/>
    <property type="match status" value="1"/>
</dbReference>
<feature type="region of interest" description="Disordered" evidence="1">
    <location>
        <begin position="318"/>
        <end position="342"/>
    </location>
</feature>
<dbReference type="InterPro" id="IPR007815">
    <property type="entry name" value="Emycin_Estase"/>
</dbReference>
<dbReference type="PANTHER" id="PTHR31299:SF0">
    <property type="entry name" value="ESTERASE, PUTATIVE (AFU_ORTHOLOGUE AFUA_1G05850)-RELATED"/>
    <property type="match status" value="1"/>
</dbReference>